<dbReference type="InterPro" id="IPR037914">
    <property type="entry name" value="SpoVT-AbrB_sf"/>
</dbReference>
<dbReference type="Pfam" id="PF04014">
    <property type="entry name" value="MazE_antitoxin"/>
    <property type="match status" value="1"/>
</dbReference>
<sequence>MTRKVDELGRVVIPPSIRDALGLKSNSEVNIDCVEGKIILTSTKPCCAICRSMEHKLFSVNKTFVCVECLNQIKKF</sequence>
<gene>
    <name evidence="2" type="ORF">SDC9_174190</name>
</gene>
<dbReference type="EMBL" id="VSSQ01076404">
    <property type="protein sequence ID" value="MPN26765.1"/>
    <property type="molecule type" value="Genomic_DNA"/>
</dbReference>
<dbReference type="SUPFAM" id="SSF89447">
    <property type="entry name" value="AbrB/MazE/MraZ-like"/>
    <property type="match status" value="1"/>
</dbReference>
<organism evidence="2">
    <name type="scientific">bioreactor metagenome</name>
    <dbReference type="NCBI Taxonomy" id="1076179"/>
    <lineage>
        <taxon>unclassified sequences</taxon>
        <taxon>metagenomes</taxon>
        <taxon>ecological metagenomes</taxon>
    </lineage>
</organism>
<dbReference type="AlphaFoldDB" id="A0A645GJ79"/>
<name>A0A645GJ79_9ZZZZ</name>
<reference evidence="2" key="1">
    <citation type="submission" date="2019-08" db="EMBL/GenBank/DDBJ databases">
        <authorList>
            <person name="Kucharzyk K."/>
            <person name="Murdoch R.W."/>
            <person name="Higgins S."/>
            <person name="Loffler F."/>
        </authorList>
    </citation>
    <scope>NUCLEOTIDE SEQUENCE</scope>
</reference>
<evidence type="ECO:0000313" key="2">
    <source>
        <dbReference type="EMBL" id="MPN26765.1"/>
    </source>
</evidence>
<dbReference type="PROSITE" id="PS51740">
    <property type="entry name" value="SPOVT_ABRB"/>
    <property type="match status" value="1"/>
</dbReference>
<feature type="domain" description="SpoVT-AbrB" evidence="1">
    <location>
        <begin position="1"/>
        <end position="45"/>
    </location>
</feature>
<dbReference type="InterPro" id="IPR007159">
    <property type="entry name" value="SpoVT-AbrB_dom"/>
</dbReference>
<comment type="caution">
    <text evidence="2">The sequence shown here is derived from an EMBL/GenBank/DDBJ whole genome shotgun (WGS) entry which is preliminary data.</text>
</comment>
<dbReference type="SMART" id="SM00966">
    <property type="entry name" value="SpoVT_AbrB"/>
    <property type="match status" value="1"/>
</dbReference>
<protein>
    <recommendedName>
        <fullName evidence="1">SpoVT-AbrB domain-containing protein</fullName>
    </recommendedName>
</protein>
<accession>A0A645GJ79</accession>
<dbReference type="NCBIfam" id="TIGR01439">
    <property type="entry name" value="lp_hng_hel_AbrB"/>
    <property type="match status" value="1"/>
</dbReference>
<evidence type="ECO:0000259" key="1">
    <source>
        <dbReference type="PROSITE" id="PS51740"/>
    </source>
</evidence>
<proteinExistence type="predicted"/>
<dbReference type="GO" id="GO:0003677">
    <property type="term" value="F:DNA binding"/>
    <property type="evidence" value="ECO:0007669"/>
    <property type="project" value="InterPro"/>
</dbReference>
<dbReference type="Gene3D" id="2.10.260.10">
    <property type="match status" value="1"/>
</dbReference>